<evidence type="ECO:0000256" key="3">
    <source>
        <dbReference type="ARBA" id="ARBA00023024"/>
    </source>
</evidence>
<keyword evidence="5" id="KW-0326">Glycosidase</keyword>
<evidence type="ECO:0000256" key="8">
    <source>
        <dbReference type="SAM" id="SignalP"/>
    </source>
</evidence>
<dbReference type="SUPFAM" id="SSF51445">
    <property type="entry name" value="(Trans)glycosidases"/>
    <property type="match status" value="1"/>
</dbReference>
<feature type="compositionally biased region" description="Low complexity" evidence="7">
    <location>
        <begin position="1029"/>
        <end position="1041"/>
    </location>
</feature>
<feature type="compositionally biased region" description="Polar residues" evidence="7">
    <location>
        <begin position="1375"/>
        <end position="1387"/>
    </location>
</feature>
<dbReference type="GO" id="GO:0006032">
    <property type="term" value="P:chitin catabolic process"/>
    <property type="evidence" value="ECO:0007669"/>
    <property type="project" value="UniProtKB-KW"/>
</dbReference>
<dbReference type="InterPro" id="IPR046985">
    <property type="entry name" value="IP5"/>
</dbReference>
<dbReference type="GO" id="GO:0030246">
    <property type="term" value="F:carbohydrate binding"/>
    <property type="evidence" value="ECO:0007669"/>
    <property type="project" value="InterPro"/>
</dbReference>
<feature type="domain" description="GH18" evidence="9">
    <location>
        <begin position="27"/>
        <end position="342"/>
    </location>
</feature>
<dbReference type="InterPro" id="IPR017853">
    <property type="entry name" value="GH"/>
</dbReference>
<feature type="region of interest" description="Disordered" evidence="7">
    <location>
        <begin position="651"/>
        <end position="676"/>
    </location>
</feature>
<name>A0A8H6WLN8_MYCCL</name>
<dbReference type="InterPro" id="IPR007590">
    <property type="entry name" value="Saf4/Yju2"/>
</dbReference>
<keyword evidence="8" id="KW-0732">Signal</keyword>
<dbReference type="GO" id="GO:0000398">
    <property type="term" value="P:mRNA splicing, via spliceosome"/>
    <property type="evidence" value="ECO:0007669"/>
    <property type="project" value="InterPro"/>
</dbReference>
<feature type="compositionally biased region" description="Low complexity" evidence="7">
    <location>
        <begin position="347"/>
        <end position="389"/>
    </location>
</feature>
<keyword evidence="4" id="KW-0119">Carbohydrate metabolism</keyword>
<evidence type="ECO:0000256" key="4">
    <source>
        <dbReference type="ARBA" id="ARBA00023277"/>
    </source>
</evidence>
<evidence type="ECO:0000256" key="2">
    <source>
        <dbReference type="ARBA" id="ARBA00022801"/>
    </source>
</evidence>
<evidence type="ECO:0000259" key="9">
    <source>
        <dbReference type="PROSITE" id="PS51910"/>
    </source>
</evidence>
<feature type="chain" id="PRO_5034585949" evidence="8">
    <location>
        <begin position="21"/>
        <end position="1387"/>
    </location>
</feature>
<accession>A0A8H6WLN8</accession>
<evidence type="ECO:0000313" key="11">
    <source>
        <dbReference type="Proteomes" id="UP000613580"/>
    </source>
</evidence>
<dbReference type="GO" id="GO:0046856">
    <property type="term" value="P:phosphatidylinositol dephosphorylation"/>
    <property type="evidence" value="ECO:0007669"/>
    <property type="project" value="InterPro"/>
</dbReference>
<feature type="region of interest" description="Disordered" evidence="7">
    <location>
        <begin position="500"/>
        <end position="540"/>
    </location>
</feature>
<dbReference type="Gene3D" id="2.10.10.20">
    <property type="entry name" value="Carbohydrate-binding module superfamily 5/12"/>
    <property type="match status" value="1"/>
</dbReference>
<keyword evidence="6" id="KW-0624">Polysaccharide degradation</keyword>
<dbReference type="CDD" id="cd12215">
    <property type="entry name" value="ChiC_BD"/>
    <property type="match status" value="1"/>
</dbReference>
<dbReference type="PROSITE" id="PS01095">
    <property type="entry name" value="GH18_1"/>
    <property type="match status" value="1"/>
</dbReference>
<feature type="compositionally biased region" description="Low complexity" evidence="7">
    <location>
        <begin position="947"/>
        <end position="962"/>
    </location>
</feature>
<dbReference type="InterPro" id="IPR000300">
    <property type="entry name" value="IPPc"/>
</dbReference>
<dbReference type="EMBL" id="JACAZE010000005">
    <property type="protein sequence ID" value="KAF7316974.1"/>
    <property type="molecule type" value="Genomic_DNA"/>
</dbReference>
<dbReference type="Proteomes" id="UP000613580">
    <property type="component" value="Unassembled WGS sequence"/>
</dbReference>
<keyword evidence="11" id="KW-1185">Reference proteome</keyword>
<feature type="compositionally biased region" description="Acidic residues" evidence="7">
    <location>
        <begin position="931"/>
        <end position="946"/>
    </location>
</feature>
<dbReference type="Gene3D" id="3.60.10.10">
    <property type="entry name" value="Endonuclease/exonuclease/phosphatase"/>
    <property type="match status" value="2"/>
</dbReference>
<dbReference type="GO" id="GO:0000272">
    <property type="term" value="P:polysaccharide catabolic process"/>
    <property type="evidence" value="ECO:0007669"/>
    <property type="project" value="UniProtKB-KW"/>
</dbReference>
<feature type="compositionally biased region" description="Basic and acidic residues" evidence="7">
    <location>
        <begin position="651"/>
        <end position="672"/>
    </location>
</feature>
<evidence type="ECO:0000256" key="5">
    <source>
        <dbReference type="ARBA" id="ARBA00023295"/>
    </source>
</evidence>
<dbReference type="PANTHER" id="PTHR11200">
    <property type="entry name" value="INOSITOL 5-PHOSPHATASE"/>
    <property type="match status" value="1"/>
</dbReference>
<comment type="caution">
    <text evidence="10">The sequence shown here is derived from an EMBL/GenBank/DDBJ whole genome shotgun (WGS) entry which is preliminary data.</text>
</comment>
<organism evidence="10 11">
    <name type="scientific">Mycena chlorophos</name>
    <name type="common">Agaric fungus</name>
    <name type="synonym">Agaricus chlorophos</name>
    <dbReference type="NCBI Taxonomy" id="658473"/>
    <lineage>
        <taxon>Eukaryota</taxon>
        <taxon>Fungi</taxon>
        <taxon>Dikarya</taxon>
        <taxon>Basidiomycota</taxon>
        <taxon>Agaricomycotina</taxon>
        <taxon>Agaricomycetes</taxon>
        <taxon>Agaricomycetidae</taxon>
        <taxon>Agaricales</taxon>
        <taxon>Marasmiineae</taxon>
        <taxon>Mycenaceae</taxon>
        <taxon>Mycena</taxon>
    </lineage>
</organism>
<dbReference type="GO" id="GO:0004439">
    <property type="term" value="F:phosphatidylinositol-4,5-bisphosphate 5-phosphatase activity"/>
    <property type="evidence" value="ECO:0007669"/>
    <property type="project" value="TreeGrafter"/>
</dbReference>
<evidence type="ECO:0000313" key="10">
    <source>
        <dbReference type="EMBL" id="KAF7316974.1"/>
    </source>
</evidence>
<dbReference type="SUPFAM" id="SSF56219">
    <property type="entry name" value="DNase I-like"/>
    <property type="match status" value="1"/>
</dbReference>
<feature type="signal peptide" evidence="8">
    <location>
        <begin position="1"/>
        <end position="20"/>
    </location>
</feature>
<keyword evidence="3" id="KW-0146">Chitin degradation</keyword>
<keyword evidence="2" id="KW-0378">Hydrolase</keyword>
<comment type="catalytic activity">
    <reaction evidence="1">
        <text>Random endo-hydrolysis of N-acetyl-beta-D-glucosaminide (1-&gt;4)-beta-linkages in chitin and chitodextrins.</text>
        <dbReference type="EC" id="3.2.1.14"/>
    </reaction>
</comment>
<dbReference type="SUPFAM" id="SSF51055">
    <property type="entry name" value="Carbohydrate binding domain"/>
    <property type="match status" value="1"/>
</dbReference>
<gene>
    <name evidence="10" type="ORF">HMN09_00431800</name>
</gene>
<feature type="region of interest" description="Disordered" evidence="7">
    <location>
        <begin position="906"/>
        <end position="977"/>
    </location>
</feature>
<dbReference type="SMART" id="SM00128">
    <property type="entry name" value="IPPc"/>
    <property type="match status" value="1"/>
</dbReference>
<dbReference type="InterPro" id="IPR036691">
    <property type="entry name" value="Endo/exonu/phosph_ase_sf"/>
</dbReference>
<feature type="region of interest" description="Disordered" evidence="7">
    <location>
        <begin position="1029"/>
        <end position="1080"/>
    </location>
</feature>
<dbReference type="GO" id="GO:0005576">
    <property type="term" value="C:extracellular region"/>
    <property type="evidence" value="ECO:0007669"/>
    <property type="project" value="InterPro"/>
</dbReference>
<evidence type="ECO:0000256" key="6">
    <source>
        <dbReference type="ARBA" id="ARBA00023326"/>
    </source>
</evidence>
<dbReference type="PROSITE" id="PS51910">
    <property type="entry name" value="GH18_2"/>
    <property type="match status" value="1"/>
</dbReference>
<dbReference type="OrthoDB" id="360327at2759"/>
<reference evidence="10" key="1">
    <citation type="submission" date="2020-05" db="EMBL/GenBank/DDBJ databases">
        <title>Mycena genomes resolve the evolution of fungal bioluminescence.</title>
        <authorList>
            <person name="Tsai I.J."/>
        </authorList>
    </citation>
    <scope>NUCLEOTIDE SEQUENCE</scope>
    <source>
        <strain evidence="10">110903Hualien_Pintung</strain>
    </source>
</reference>
<feature type="region of interest" description="Disordered" evidence="7">
    <location>
        <begin position="1349"/>
        <end position="1387"/>
    </location>
</feature>
<dbReference type="InterPro" id="IPR036573">
    <property type="entry name" value="CBM_sf_5/12"/>
</dbReference>
<feature type="compositionally biased region" description="Polar residues" evidence="7">
    <location>
        <begin position="531"/>
        <end position="540"/>
    </location>
</feature>
<evidence type="ECO:0000256" key="1">
    <source>
        <dbReference type="ARBA" id="ARBA00000822"/>
    </source>
</evidence>
<dbReference type="GO" id="GO:0008843">
    <property type="term" value="F:endochitinase activity"/>
    <property type="evidence" value="ECO:0007669"/>
    <property type="project" value="UniProtKB-EC"/>
</dbReference>
<dbReference type="InterPro" id="IPR001579">
    <property type="entry name" value="Glyco_hydro_18_chit_AS"/>
</dbReference>
<dbReference type="Pfam" id="PF22669">
    <property type="entry name" value="Exo_endo_phos2"/>
    <property type="match status" value="2"/>
</dbReference>
<dbReference type="Gene3D" id="3.20.20.80">
    <property type="entry name" value="Glycosidases"/>
    <property type="match status" value="1"/>
</dbReference>
<sequence length="1387" mass="150528">MFSSVGIASLLALSVGSASGFDITRGDNVEVYWGQDSYGASGGAQSGWQQPIGNYCQDDSINIIPIAFVDVFFDPTLPDLNLANTCNPTDDPVFAGTNLANCGFLTAGIEACQAAGKIVTISMGGASGAAVFTSDAQGEAFANTIWDLFLGGSSSTRPFGSAVLDGVDLDIEGGGPTGFAAFVNQIRTLAQGADKTFGINLFVLDRGLHPSSYYITAAPQCPYPDAYIGSALNAAKFDIVSPQFYNNYCSVNNAGNSADWDFASWDTWAKTVSLNPDVKIYIGAPAAPAAGAGYIDAAALGALAVSTRQQYSSFGGVMLWDASQAAANGNFAAAVKNIIATAGGGSTSTKTTTTKTTSSTTTTKSSTTTTTTSKTTTSSSSKTTTTTSSVGTGCSGTSAWTAAAAYPSGSVVTYNGDLWTANQWNEDEVPGGSSGAWVKDGACAGALQTVAGATAAAKTAAATLTGSKAKATVVESRKNSRAFKEWSALDGLRQNLSRVGARDFAKPSSGRRRLGPNGAARVGQGSMDAPAQTSPTPTVHTRQPNVIARLQALFPSSPTNSAFPEPSSPRRPPPRSLKIRIVSWNMHDNLPRGDLTELFGRVPLYRQTEGVDFPQFQVEDQHPYHIIVVAGQECPSLMGIPLGLGGLKLLDRERESDRDSSRTKDEGKEAGPHDALGWTGMVENWLCYGARPSLAPSTPQIGSPKRLSTRGLSEEPKGPYQLLIKERLMGLYMAIYIHRDLRPFVRGTSRSVVTTGLIGGRVGNKGGIGISLNLDGTSLLFINAHLAAHEGKVNDRLANLAKIKAELNVETFLHANDPRMMAEDIADKFDYTFLFGDLNFRLDISRLHADWLISRQEYEQALSFDQLLNLMKRGGEFLGWNEAPIKFPPTFKYDVLHTLKFRRRRSKLHRRQSAGERGQPLTEVNEHDEHENDNEDIDDSDQEAEGGEAASLSSSTWNSSHSRPGTEGDDDDYFQPSPFSNAMSSWSSPSSRVSLTLAAHKAKTKWLSMMSPSSPHTPANWFKSKHASFMPSSSSMATTASEGKSMHRHSFDRPRQPRRLSSTKSSGDEREGHYDSSSKQRVPSWCDRVLWKTTIQPPDDEEDDVLDSSIARPRKHALGDRARKLDQGILITRFELPFNIWCGTCNNHIGMGVRYNAEKKKIGNYYSTPIFSFRCKCHLCDGWFEIQTDPKNTRYVVVSGARKKEEDWNPEENGGFAVHDTDAHAAPADPLASLEKTTDTQKGLVQIQDRLEELQETSDAYNADPFTLSSRLRKQFRAEKKVEKGKKQADDKIKDRYALPETLKLVADSAETIEMAKEEWARGRREMELRESQKRQALAVEVTALPPAVGPIRHQKRTASSNPVSSLKERILANTARQSNPFSRSRT</sequence>
<evidence type="ECO:0000256" key="7">
    <source>
        <dbReference type="SAM" id="MobiDB-lite"/>
    </source>
</evidence>
<dbReference type="Pfam" id="PF04502">
    <property type="entry name" value="Saf4_Yju2"/>
    <property type="match status" value="1"/>
</dbReference>
<feature type="compositionally biased region" description="Basic and acidic residues" evidence="7">
    <location>
        <begin position="1066"/>
        <end position="1078"/>
    </location>
</feature>
<feature type="region of interest" description="Disordered" evidence="7">
    <location>
        <begin position="345"/>
        <end position="392"/>
    </location>
</feature>
<proteinExistence type="predicted"/>
<protein>
    <submittedName>
        <fullName evidence="10">Inositol polyphosphate phosphatase</fullName>
    </submittedName>
</protein>
<dbReference type="InterPro" id="IPR001223">
    <property type="entry name" value="Glyco_hydro18_cat"/>
</dbReference>
<dbReference type="PANTHER" id="PTHR11200:SF275">
    <property type="entry name" value="LD06095P"/>
    <property type="match status" value="1"/>
</dbReference>